<feature type="signal peptide" evidence="1">
    <location>
        <begin position="1"/>
        <end position="21"/>
    </location>
</feature>
<dbReference type="PANTHER" id="PTHR33570:SF9">
    <property type="entry name" value="BLL4600 PROTEIN"/>
    <property type="match status" value="1"/>
</dbReference>
<dbReference type="InterPro" id="IPR029032">
    <property type="entry name" value="AhpD-like"/>
</dbReference>
<organism evidence="3 4">
    <name type="scientific">Serratia quinivorans</name>
    <dbReference type="NCBI Taxonomy" id="137545"/>
    <lineage>
        <taxon>Bacteria</taxon>
        <taxon>Pseudomonadati</taxon>
        <taxon>Pseudomonadota</taxon>
        <taxon>Gammaproteobacteria</taxon>
        <taxon>Enterobacterales</taxon>
        <taxon>Yersiniaceae</taxon>
        <taxon>Serratia</taxon>
    </lineage>
</organism>
<dbReference type="RefSeq" id="WP_037410431.1">
    <property type="nucleotide sequence ID" value="NZ_CAMKID010000002.1"/>
</dbReference>
<dbReference type="Gene3D" id="1.20.1290.10">
    <property type="entry name" value="AhpD-like"/>
    <property type="match status" value="1"/>
</dbReference>
<dbReference type="InterPro" id="IPR003779">
    <property type="entry name" value="CMD-like"/>
</dbReference>
<feature type="domain" description="Carboxymuconolactone decarboxylase-like" evidence="2">
    <location>
        <begin position="35"/>
        <end position="119"/>
    </location>
</feature>
<evidence type="ECO:0000313" key="3">
    <source>
        <dbReference type="EMBL" id="MEX3172832.1"/>
    </source>
</evidence>
<feature type="domain" description="Carboxymuconolactone decarboxylase-like" evidence="2">
    <location>
        <begin position="163"/>
        <end position="247"/>
    </location>
</feature>
<evidence type="ECO:0000256" key="1">
    <source>
        <dbReference type="SAM" id="SignalP"/>
    </source>
</evidence>
<reference evidence="3 4" key="1">
    <citation type="submission" date="2024-07" db="EMBL/GenBank/DDBJ databases">
        <title>Genomes of novel Serratia strains from suburban soil.</title>
        <authorList>
            <person name="Markert E.X."/>
            <person name="Severe K."/>
            <person name="Severe L."/>
            <person name="Twing K.I."/>
            <person name="Ward L.M."/>
        </authorList>
    </citation>
    <scope>NUCLEOTIDE SEQUENCE [LARGE SCALE GENOMIC DNA]</scope>
    <source>
        <strain evidence="3 4">3C-UT</strain>
    </source>
</reference>
<comment type="caution">
    <text evidence="3">The sequence shown here is derived from an EMBL/GenBank/DDBJ whole genome shotgun (WGS) entry which is preliminary data.</text>
</comment>
<dbReference type="SUPFAM" id="SSF69118">
    <property type="entry name" value="AhpD-like"/>
    <property type="match status" value="1"/>
</dbReference>
<name>A0ABV3UM02_9GAMM</name>
<keyword evidence="1" id="KW-0732">Signal</keyword>
<dbReference type="Pfam" id="PF02627">
    <property type="entry name" value="CMD"/>
    <property type="match status" value="2"/>
</dbReference>
<dbReference type="InterPro" id="IPR052512">
    <property type="entry name" value="4CMD/NDH-1_regulator"/>
</dbReference>
<dbReference type="EMBL" id="JBFQXQ010000001">
    <property type="protein sequence ID" value="MEX3172832.1"/>
    <property type="molecule type" value="Genomic_DNA"/>
</dbReference>
<protein>
    <submittedName>
        <fullName evidence="3">Carboxymuconolactone decarboxylase family protein</fullName>
    </submittedName>
</protein>
<feature type="chain" id="PRO_5046869152" evidence="1">
    <location>
        <begin position="22"/>
        <end position="260"/>
    </location>
</feature>
<evidence type="ECO:0000313" key="4">
    <source>
        <dbReference type="Proteomes" id="UP001558101"/>
    </source>
</evidence>
<sequence length="260" mass="27848">MKYFAATALSMSMAISGSAGAETPELEERVKSVSPALAQFQRGTLQGDLWQRPELSPRDRSVITVAAVIARNQSALMAAQFNQALDNGVKAAELSEIITHLAFYTGWGNAMAAVAVAREVFQRRGINAAELPAADPQRLPLDEAAEQLRASAVENAVGSEQFPGLVAYTSDVLFHDLWLRPALAPRDRSLVTVSALVANGQVAQMTFHLNKAMDNGLTQQQAGEVIAHLAFYVGWPNAMSAVPVAKEVFAKRASSSAVTR</sequence>
<evidence type="ECO:0000259" key="2">
    <source>
        <dbReference type="Pfam" id="PF02627"/>
    </source>
</evidence>
<gene>
    <name evidence="3" type="ORF">AB4M04_12120</name>
</gene>
<proteinExistence type="predicted"/>
<accession>A0ABV3UM02</accession>
<dbReference type="Proteomes" id="UP001558101">
    <property type="component" value="Unassembled WGS sequence"/>
</dbReference>
<keyword evidence="4" id="KW-1185">Reference proteome</keyword>
<dbReference type="PANTHER" id="PTHR33570">
    <property type="entry name" value="4-CARBOXYMUCONOLACTONE DECARBOXYLASE FAMILY PROTEIN"/>
    <property type="match status" value="1"/>
</dbReference>